<feature type="domain" description="Transcriptional regulator LacI/GalR-like sensor" evidence="4">
    <location>
        <begin position="19"/>
        <end position="90"/>
    </location>
</feature>
<evidence type="ECO:0000256" key="1">
    <source>
        <dbReference type="ARBA" id="ARBA00023015"/>
    </source>
</evidence>
<sequence length="90" mass="10053">MRWYASLTSWHAARCTSGQRRRIKVPDDLAVVGFGDSDVSRVCQPPLTTMAVPHRKIGIEAGKALLERLNDGDWRDQKPIASSLCLRESC</sequence>
<reference evidence="5 6" key="1">
    <citation type="submission" date="2018-06" db="EMBL/GenBank/DDBJ databases">
        <authorList>
            <consortium name="Pathogen Informatics"/>
            <person name="Doyle S."/>
        </authorList>
    </citation>
    <scope>NUCLEOTIDE SEQUENCE [LARGE SCALE GENOMIC DNA]</scope>
    <source>
        <strain evidence="5 6">NCTC12123</strain>
    </source>
</reference>
<evidence type="ECO:0000256" key="2">
    <source>
        <dbReference type="ARBA" id="ARBA00023125"/>
    </source>
</evidence>
<keyword evidence="1" id="KW-0805">Transcription regulation</keyword>
<dbReference type="Pfam" id="PF13377">
    <property type="entry name" value="Peripla_BP_3"/>
    <property type="match status" value="1"/>
</dbReference>
<dbReference type="AlphaFoldDB" id="A0A376FLJ9"/>
<dbReference type="GO" id="GO:0003700">
    <property type="term" value="F:DNA-binding transcription factor activity"/>
    <property type="evidence" value="ECO:0007669"/>
    <property type="project" value="TreeGrafter"/>
</dbReference>
<proteinExistence type="predicted"/>
<dbReference type="Gene3D" id="3.40.50.2300">
    <property type="match status" value="2"/>
</dbReference>
<dbReference type="PANTHER" id="PTHR30146">
    <property type="entry name" value="LACI-RELATED TRANSCRIPTIONAL REPRESSOR"/>
    <property type="match status" value="1"/>
</dbReference>
<keyword evidence="2" id="KW-0238">DNA-binding</keyword>
<name>A0A376FLJ9_ENTAS</name>
<dbReference type="GO" id="GO:0000976">
    <property type="term" value="F:transcription cis-regulatory region binding"/>
    <property type="evidence" value="ECO:0007669"/>
    <property type="project" value="TreeGrafter"/>
</dbReference>
<dbReference type="SUPFAM" id="SSF53822">
    <property type="entry name" value="Periplasmic binding protein-like I"/>
    <property type="match status" value="1"/>
</dbReference>
<dbReference type="EMBL" id="UFYI01000007">
    <property type="protein sequence ID" value="STD27001.1"/>
    <property type="molecule type" value="Genomic_DNA"/>
</dbReference>
<gene>
    <name evidence="5" type="primary">cytR_4</name>
    <name evidence="5" type="ORF">NCTC12123_05886</name>
</gene>
<dbReference type="InterPro" id="IPR028082">
    <property type="entry name" value="Peripla_BP_I"/>
</dbReference>
<evidence type="ECO:0000313" key="5">
    <source>
        <dbReference type="EMBL" id="STD27001.1"/>
    </source>
</evidence>
<keyword evidence="3" id="KW-0804">Transcription</keyword>
<evidence type="ECO:0000313" key="6">
    <source>
        <dbReference type="Proteomes" id="UP000255163"/>
    </source>
</evidence>
<evidence type="ECO:0000259" key="4">
    <source>
        <dbReference type="Pfam" id="PF13377"/>
    </source>
</evidence>
<organism evidence="5 6">
    <name type="scientific">Enterobacter asburiae</name>
    <dbReference type="NCBI Taxonomy" id="61645"/>
    <lineage>
        <taxon>Bacteria</taxon>
        <taxon>Pseudomonadati</taxon>
        <taxon>Pseudomonadota</taxon>
        <taxon>Gammaproteobacteria</taxon>
        <taxon>Enterobacterales</taxon>
        <taxon>Enterobacteriaceae</taxon>
        <taxon>Enterobacter</taxon>
        <taxon>Enterobacter cloacae complex</taxon>
    </lineage>
</organism>
<dbReference type="Proteomes" id="UP000255163">
    <property type="component" value="Unassembled WGS sequence"/>
</dbReference>
<accession>A0A376FLJ9</accession>
<dbReference type="InterPro" id="IPR046335">
    <property type="entry name" value="LacI/GalR-like_sensor"/>
</dbReference>
<protein>
    <submittedName>
        <fullName evidence="5">Transcriptional regulator, LacI family</fullName>
    </submittedName>
</protein>
<dbReference type="PANTHER" id="PTHR30146:SF33">
    <property type="entry name" value="TRANSCRIPTIONAL REGULATOR"/>
    <property type="match status" value="1"/>
</dbReference>
<evidence type="ECO:0000256" key="3">
    <source>
        <dbReference type="ARBA" id="ARBA00023163"/>
    </source>
</evidence>